<dbReference type="Proteomes" id="UP000028878">
    <property type="component" value="Unassembled WGS sequence"/>
</dbReference>
<gene>
    <name evidence="7" type="ORF">BN948_00603</name>
</gene>
<feature type="domain" description="C-type lysozyme inhibitor" evidence="6">
    <location>
        <begin position="46"/>
        <end position="117"/>
    </location>
</feature>
<evidence type="ECO:0000256" key="1">
    <source>
        <dbReference type="ARBA" id="ARBA00022729"/>
    </source>
</evidence>
<sequence length="141" mass="14823" precursor="true">MRSIAIATPLAAALLAAGCALHQPPAARGTQGAIQGPGYSSETVRYRCEGGAEIEVAYLEFGHGDSFAALHHQGRTALLKSRPSASGVRYVALDEQHSLRWNTKGDEGFLSFMAADHTAQERVLLASCKSLQSLSAGKAAN</sequence>
<feature type="signal peptide" evidence="5">
    <location>
        <begin position="1"/>
        <end position="22"/>
    </location>
</feature>
<proteinExistence type="predicted"/>
<keyword evidence="8" id="KW-1185">Reference proteome</keyword>
<dbReference type="EMBL" id="CCAE010000003">
    <property type="protein sequence ID" value="CDN86202.1"/>
    <property type="molecule type" value="Genomic_DNA"/>
</dbReference>
<dbReference type="InterPro" id="IPR036328">
    <property type="entry name" value="MliC_sf"/>
</dbReference>
<evidence type="ECO:0000259" key="6">
    <source>
        <dbReference type="Pfam" id="PF09864"/>
    </source>
</evidence>
<reference evidence="8" key="1">
    <citation type="submission" date="2014-11" db="EMBL/GenBank/DDBJ databases">
        <title>Draft genome sequence of Hydrogenophaga intermedia S1.</title>
        <authorList>
            <person name="Gan H.M."/>
            <person name="Chew T.H."/>
            <person name="Stolz A."/>
        </authorList>
    </citation>
    <scope>NUCLEOTIDE SEQUENCE [LARGE SCALE GENOMIC DNA]</scope>
    <source>
        <strain evidence="8">S1</strain>
    </source>
</reference>
<dbReference type="InterPro" id="IPR018660">
    <property type="entry name" value="MliC"/>
</dbReference>
<evidence type="ECO:0000256" key="4">
    <source>
        <dbReference type="ARBA" id="ARBA00023288"/>
    </source>
</evidence>
<keyword evidence="3" id="KW-0564">Palmitate</keyword>
<dbReference type="RefSeq" id="WP_009516695.1">
    <property type="nucleotide sequence ID" value="NZ_CCAE010000003.1"/>
</dbReference>
<protein>
    <submittedName>
        <fullName evidence="7">Membrane-bound lysozyme-inhibitor of c-type lysozyme</fullName>
    </submittedName>
</protein>
<evidence type="ECO:0000256" key="2">
    <source>
        <dbReference type="ARBA" id="ARBA00023136"/>
    </source>
</evidence>
<organism evidence="7 8">
    <name type="scientific">Hydrogenophaga intermedia</name>
    <dbReference type="NCBI Taxonomy" id="65786"/>
    <lineage>
        <taxon>Bacteria</taxon>
        <taxon>Pseudomonadati</taxon>
        <taxon>Pseudomonadota</taxon>
        <taxon>Betaproteobacteria</taxon>
        <taxon>Burkholderiales</taxon>
        <taxon>Comamonadaceae</taxon>
        <taxon>Hydrogenophaga</taxon>
    </lineage>
</organism>
<accession>A0A1L1P8T4</accession>
<dbReference type="Pfam" id="PF09864">
    <property type="entry name" value="MliC"/>
    <property type="match status" value="1"/>
</dbReference>
<keyword evidence="1 5" id="KW-0732">Signal</keyword>
<feature type="chain" id="PRO_5009681250" evidence="5">
    <location>
        <begin position="23"/>
        <end position="141"/>
    </location>
</feature>
<dbReference type="SUPFAM" id="SSF141488">
    <property type="entry name" value="YdhA-like"/>
    <property type="match status" value="1"/>
</dbReference>
<evidence type="ECO:0000313" key="8">
    <source>
        <dbReference type="Proteomes" id="UP000028878"/>
    </source>
</evidence>
<dbReference type="PROSITE" id="PS51257">
    <property type="entry name" value="PROKAR_LIPOPROTEIN"/>
    <property type="match status" value="1"/>
</dbReference>
<name>A0A1L1P8T4_HYDIT</name>
<dbReference type="AlphaFoldDB" id="A0A1L1P8T4"/>
<keyword evidence="4" id="KW-0449">Lipoprotein</keyword>
<dbReference type="Gene3D" id="2.40.128.200">
    <property type="match status" value="1"/>
</dbReference>
<keyword evidence="2" id="KW-0472">Membrane</keyword>
<evidence type="ECO:0000256" key="5">
    <source>
        <dbReference type="SAM" id="SignalP"/>
    </source>
</evidence>
<evidence type="ECO:0000256" key="3">
    <source>
        <dbReference type="ARBA" id="ARBA00023139"/>
    </source>
</evidence>
<evidence type="ECO:0000313" key="7">
    <source>
        <dbReference type="EMBL" id="CDN86202.1"/>
    </source>
</evidence>